<proteinExistence type="inferred from homology"/>
<keyword evidence="7" id="KW-1185">Reference proteome</keyword>
<dbReference type="GO" id="GO:0005829">
    <property type="term" value="C:cytosol"/>
    <property type="evidence" value="ECO:0007669"/>
    <property type="project" value="TreeGrafter"/>
</dbReference>
<dbReference type="Proteomes" id="UP000018542">
    <property type="component" value="Chromosome"/>
</dbReference>
<organism evidence="6 7">
    <name type="scientific">Hyphomicrobium nitrativorans NL23</name>
    <dbReference type="NCBI Taxonomy" id="1029756"/>
    <lineage>
        <taxon>Bacteria</taxon>
        <taxon>Pseudomonadati</taxon>
        <taxon>Pseudomonadota</taxon>
        <taxon>Alphaproteobacteria</taxon>
        <taxon>Hyphomicrobiales</taxon>
        <taxon>Hyphomicrobiaceae</taxon>
        <taxon>Hyphomicrobium</taxon>
    </lineage>
</organism>
<protein>
    <submittedName>
        <fullName evidence="6">Luciferase</fullName>
    </submittedName>
</protein>
<dbReference type="InterPro" id="IPR011251">
    <property type="entry name" value="Luciferase-like_dom"/>
</dbReference>
<dbReference type="KEGG" id="hni:W911_03470"/>
<gene>
    <name evidence="6" type="ORF">W911_03470</name>
</gene>
<dbReference type="PANTHER" id="PTHR30137:SF16">
    <property type="entry name" value="BLL0895 PROTEIN"/>
    <property type="match status" value="1"/>
</dbReference>
<dbReference type="Pfam" id="PF00296">
    <property type="entry name" value="Bac_luciferase"/>
    <property type="match status" value="1"/>
</dbReference>
<dbReference type="Gene3D" id="3.20.20.30">
    <property type="entry name" value="Luciferase-like domain"/>
    <property type="match status" value="1"/>
</dbReference>
<feature type="domain" description="Luciferase-like" evidence="5">
    <location>
        <begin position="16"/>
        <end position="293"/>
    </location>
</feature>
<sequence>MRVDIAGIGREPDRMDHAAFVARMEEIDRLGYDGVWFNEFHFQTPPQPYPSLLLLAAAVLARTERVRVGTSVLVLPLHNPLVLAEQIAQLDWQSGGRIDIGLGRGTDPGTLARLGIDPASTRERFEDAFAAMRSVWLGTARQRAADGEALTIPVQPCVQAPHPPLYVAGYTEETLTFAGRHGLPLLLSLEPPETRQIEIYRDLVRAHGFPSRLAESSLTRYVVVGRSAADAEAHLEHLLPLLQTRRIYYAGRRGVAPGDVLPIDRELLLRDQLILGDPESCFAQIADLRRRMGIAALRCVFNGNGVLSPPLSMEQMRLFSQEVLPCLRDI</sequence>
<evidence type="ECO:0000256" key="3">
    <source>
        <dbReference type="ARBA" id="ARBA00023002"/>
    </source>
</evidence>
<comment type="similarity">
    <text evidence="1">Belongs to the bacterial luciferase oxidoreductase family.</text>
</comment>
<evidence type="ECO:0000256" key="1">
    <source>
        <dbReference type="ARBA" id="ARBA00010426"/>
    </source>
</evidence>
<dbReference type="GO" id="GO:0016705">
    <property type="term" value="F:oxidoreductase activity, acting on paired donors, with incorporation or reduction of molecular oxygen"/>
    <property type="evidence" value="ECO:0007669"/>
    <property type="project" value="InterPro"/>
</dbReference>
<dbReference type="RefSeq" id="WP_023786108.1">
    <property type="nucleotide sequence ID" value="NC_022997.1"/>
</dbReference>
<keyword evidence="2" id="KW-0285">Flavoprotein</keyword>
<reference evidence="6 7" key="1">
    <citation type="journal article" date="2014" name="Genome Announc.">
        <title>Complete Genome Sequence of Hyphomicrobium nitrativorans Strain NL23, a Denitrifying Bacterium Isolated from Biofilm of a Methanol-Fed Denitrification System Treating Seawater at the Montreal Biodome.</title>
        <authorList>
            <person name="Martineau C."/>
            <person name="Villeneuve C."/>
            <person name="Mauffrey F."/>
            <person name="Villemur R."/>
        </authorList>
    </citation>
    <scope>NUCLEOTIDE SEQUENCE [LARGE SCALE GENOMIC DNA]</scope>
    <source>
        <strain evidence="6">NL23</strain>
    </source>
</reference>
<evidence type="ECO:0000256" key="2">
    <source>
        <dbReference type="ARBA" id="ARBA00022630"/>
    </source>
</evidence>
<keyword evidence="3" id="KW-0560">Oxidoreductase</keyword>
<evidence type="ECO:0000259" key="5">
    <source>
        <dbReference type="Pfam" id="PF00296"/>
    </source>
</evidence>
<dbReference type="GO" id="GO:0004497">
    <property type="term" value="F:monooxygenase activity"/>
    <property type="evidence" value="ECO:0007669"/>
    <property type="project" value="UniProtKB-KW"/>
</dbReference>
<dbReference type="PANTHER" id="PTHR30137">
    <property type="entry name" value="LUCIFERASE-LIKE MONOOXYGENASE"/>
    <property type="match status" value="1"/>
</dbReference>
<evidence type="ECO:0000256" key="4">
    <source>
        <dbReference type="ARBA" id="ARBA00023033"/>
    </source>
</evidence>
<dbReference type="SUPFAM" id="SSF51679">
    <property type="entry name" value="Bacterial luciferase-like"/>
    <property type="match status" value="1"/>
</dbReference>
<dbReference type="InterPro" id="IPR036661">
    <property type="entry name" value="Luciferase-like_sf"/>
</dbReference>
<name>V5SAB1_9HYPH</name>
<evidence type="ECO:0000313" key="6">
    <source>
        <dbReference type="EMBL" id="AHB47686.1"/>
    </source>
</evidence>
<dbReference type="STRING" id="1029756.W911_03470"/>
<keyword evidence="4" id="KW-0503">Monooxygenase</keyword>
<dbReference type="OrthoDB" id="7816697at2"/>
<dbReference type="EMBL" id="CP006912">
    <property type="protein sequence ID" value="AHB47686.1"/>
    <property type="molecule type" value="Genomic_DNA"/>
</dbReference>
<dbReference type="InterPro" id="IPR050766">
    <property type="entry name" value="Bact_Lucif_Oxidored"/>
</dbReference>
<dbReference type="PATRIC" id="fig|1029756.8.peg.724"/>
<accession>V5SAB1</accession>
<evidence type="ECO:0000313" key="7">
    <source>
        <dbReference type="Proteomes" id="UP000018542"/>
    </source>
</evidence>
<dbReference type="AlphaFoldDB" id="V5SAB1"/>
<dbReference type="HOGENOM" id="CLU_027853_3_0_5"/>